<dbReference type="EMBL" id="QJUP01000018">
    <property type="protein sequence ID" value="TBU94577.1"/>
    <property type="molecule type" value="Genomic_DNA"/>
</dbReference>
<dbReference type="Proteomes" id="UP000292639">
    <property type="component" value="Unassembled WGS sequence"/>
</dbReference>
<evidence type="ECO:0000313" key="3">
    <source>
        <dbReference type="Proteomes" id="UP000292639"/>
    </source>
</evidence>
<proteinExistence type="predicted"/>
<feature type="transmembrane region" description="Helical" evidence="1">
    <location>
        <begin position="108"/>
        <end position="125"/>
    </location>
</feature>
<feature type="transmembrane region" description="Helical" evidence="1">
    <location>
        <begin position="33"/>
        <end position="52"/>
    </location>
</feature>
<gene>
    <name evidence="2" type="ORF">DNJ96_13155</name>
</gene>
<keyword evidence="1" id="KW-0812">Transmembrane</keyword>
<keyword evidence="3" id="KW-1185">Reference proteome</keyword>
<protein>
    <recommendedName>
        <fullName evidence="4">MFS transporter</fullName>
    </recommendedName>
</protein>
<comment type="caution">
    <text evidence="2">The sequence shown here is derived from an EMBL/GenBank/DDBJ whole genome shotgun (WGS) entry which is preliminary data.</text>
</comment>
<evidence type="ECO:0000256" key="1">
    <source>
        <dbReference type="SAM" id="Phobius"/>
    </source>
</evidence>
<feature type="transmembrane region" description="Helical" evidence="1">
    <location>
        <begin position="85"/>
        <end position="102"/>
    </location>
</feature>
<reference evidence="2 3" key="1">
    <citation type="submission" date="2018-06" db="EMBL/GenBank/DDBJ databases">
        <title>Three novel Pseudomonas species isolated from symptomatic oak.</title>
        <authorList>
            <person name="Bueno-Gonzalez V."/>
            <person name="Brady C."/>
        </authorList>
    </citation>
    <scope>NUCLEOTIDE SEQUENCE [LARGE SCALE GENOMIC DNA]</scope>
    <source>
        <strain evidence="2 3">P17C</strain>
    </source>
</reference>
<keyword evidence="1" id="KW-0472">Membrane</keyword>
<name>A0A4Q9R570_9GAMM</name>
<dbReference type="OrthoDB" id="7030977at2"/>
<dbReference type="AlphaFoldDB" id="A0A4Q9R570"/>
<sequence>MRSRLRAEGWLWVLLLVAPVLLASGLPRVGTGYGPLLFSLGLALLFFSLPRFNAFKHALIDMERALGSGREEDAWRHLAKVRRRALPCAALPAWLGALGMPAGLEPVAAYLLLTASLVLLLLYRIPGQLG</sequence>
<keyword evidence="1" id="KW-1133">Transmembrane helix</keyword>
<evidence type="ECO:0000313" key="2">
    <source>
        <dbReference type="EMBL" id="TBU94577.1"/>
    </source>
</evidence>
<organism evidence="2 3">
    <name type="scientific">Stutzerimonas kirkiae</name>
    <dbReference type="NCBI Taxonomy" id="2211392"/>
    <lineage>
        <taxon>Bacteria</taxon>
        <taxon>Pseudomonadati</taxon>
        <taxon>Pseudomonadota</taxon>
        <taxon>Gammaproteobacteria</taxon>
        <taxon>Pseudomonadales</taxon>
        <taxon>Pseudomonadaceae</taxon>
        <taxon>Stutzerimonas</taxon>
    </lineage>
</organism>
<evidence type="ECO:0008006" key="4">
    <source>
        <dbReference type="Google" id="ProtNLM"/>
    </source>
</evidence>
<dbReference type="RefSeq" id="WP_131185355.1">
    <property type="nucleotide sequence ID" value="NZ_QJUO01000026.1"/>
</dbReference>
<accession>A0A4Q9R570</accession>